<evidence type="ECO:0000256" key="4">
    <source>
        <dbReference type="ARBA" id="ARBA00023136"/>
    </source>
</evidence>
<feature type="transmembrane region" description="Helical" evidence="5">
    <location>
        <begin position="259"/>
        <end position="284"/>
    </location>
</feature>
<keyword evidence="4 5" id="KW-0472">Membrane</keyword>
<dbReference type="InterPro" id="IPR002293">
    <property type="entry name" value="AA/rel_permease1"/>
</dbReference>
<organism evidence="6 7">
    <name type="scientific">Clostridium kluyveri (strain NBRC 12016)</name>
    <dbReference type="NCBI Taxonomy" id="583346"/>
    <lineage>
        <taxon>Bacteria</taxon>
        <taxon>Bacillati</taxon>
        <taxon>Bacillota</taxon>
        <taxon>Clostridia</taxon>
        <taxon>Eubacteriales</taxon>
        <taxon>Clostridiaceae</taxon>
        <taxon>Clostridium</taxon>
    </lineage>
</organism>
<dbReference type="HOGENOM" id="CLU_017999_1_1_9"/>
<dbReference type="GO" id="GO:0016020">
    <property type="term" value="C:membrane"/>
    <property type="evidence" value="ECO:0007669"/>
    <property type="project" value="UniProtKB-SubCell"/>
</dbReference>
<feature type="transmembrane region" description="Helical" evidence="5">
    <location>
        <begin position="152"/>
        <end position="170"/>
    </location>
</feature>
<evidence type="ECO:0000256" key="5">
    <source>
        <dbReference type="SAM" id="Phobius"/>
    </source>
</evidence>
<dbReference type="GO" id="GO:0022857">
    <property type="term" value="F:transmembrane transporter activity"/>
    <property type="evidence" value="ECO:0007669"/>
    <property type="project" value="InterPro"/>
</dbReference>
<keyword evidence="3 5" id="KW-1133">Transmembrane helix</keyword>
<feature type="transmembrane region" description="Helical" evidence="5">
    <location>
        <begin position="378"/>
        <end position="402"/>
    </location>
</feature>
<comment type="subcellular location">
    <subcellularLocation>
        <location evidence="1">Membrane</location>
        <topology evidence="1">Multi-pass membrane protein</topology>
    </subcellularLocation>
</comment>
<feature type="transmembrane region" description="Helical" evidence="5">
    <location>
        <begin position="69"/>
        <end position="88"/>
    </location>
</feature>
<dbReference type="KEGG" id="ckr:CKR_1993"/>
<gene>
    <name evidence="6" type="ordered locus">CKR_1993</name>
</gene>
<name>B9E3G9_CLOK1</name>
<evidence type="ECO:0000256" key="3">
    <source>
        <dbReference type="ARBA" id="ARBA00022989"/>
    </source>
</evidence>
<evidence type="ECO:0000256" key="2">
    <source>
        <dbReference type="ARBA" id="ARBA00022692"/>
    </source>
</evidence>
<feature type="transmembrane region" description="Helical" evidence="5">
    <location>
        <begin position="221"/>
        <end position="238"/>
    </location>
</feature>
<evidence type="ECO:0008006" key="8">
    <source>
        <dbReference type="Google" id="ProtNLM"/>
    </source>
</evidence>
<feature type="transmembrane region" description="Helical" evidence="5">
    <location>
        <begin position="354"/>
        <end position="372"/>
    </location>
</feature>
<evidence type="ECO:0000313" key="7">
    <source>
        <dbReference type="Proteomes" id="UP000007969"/>
    </source>
</evidence>
<reference evidence="7" key="1">
    <citation type="submission" date="2005-09" db="EMBL/GenBank/DDBJ databases">
        <title>Complete genome sequence of Clostridium kluyveri and comparative genomics of Clostridia species.</title>
        <authorList>
            <person name="Inui M."/>
            <person name="Nonaka H."/>
            <person name="Shinoda Y."/>
            <person name="Ikenaga Y."/>
            <person name="Abe M."/>
            <person name="Naito K."/>
            <person name="Vertes A.A."/>
            <person name="Yukawa H."/>
        </authorList>
    </citation>
    <scope>NUCLEOTIDE SEQUENCE [LARGE SCALE GENOMIC DNA]</scope>
    <source>
        <strain evidence="7">NBRC 12016</strain>
    </source>
</reference>
<proteinExistence type="predicted"/>
<evidence type="ECO:0000313" key="6">
    <source>
        <dbReference type="EMBL" id="BAH07044.1"/>
    </source>
</evidence>
<feature type="transmembrane region" description="Helical" evidence="5">
    <location>
        <begin position="304"/>
        <end position="334"/>
    </location>
</feature>
<feature type="transmembrane region" description="Helical" evidence="5">
    <location>
        <begin position="182"/>
        <end position="201"/>
    </location>
</feature>
<dbReference type="PANTHER" id="PTHR47704">
    <property type="entry name" value="POTASSIUM TRANSPORTER KIMA"/>
    <property type="match status" value="1"/>
</dbReference>
<dbReference type="Proteomes" id="UP000007969">
    <property type="component" value="Chromosome"/>
</dbReference>
<accession>B9E3G9</accession>
<dbReference type="EMBL" id="AP009049">
    <property type="protein sequence ID" value="BAH07044.1"/>
    <property type="molecule type" value="Genomic_DNA"/>
</dbReference>
<keyword evidence="2 5" id="KW-0812">Transmembrane</keyword>
<dbReference type="InterPro" id="IPR053153">
    <property type="entry name" value="APC_K+_Transporter"/>
</dbReference>
<dbReference type="PANTHER" id="PTHR47704:SF1">
    <property type="entry name" value="POTASSIUM TRANSPORTER KIMA"/>
    <property type="match status" value="1"/>
</dbReference>
<sequence>MLKMSLKLGNLLDNLTGKRLKTEEIAQEKFNVFWGLPIMSSDAISSVAYAGEEILWKLIPIIGILSYNYMLYVSLCIVFLMFMLTFSYRQTIDAYPEGGGSYIVAKDNFGRNTGLVAGASLIIDYILTVAVSASASTAAITSAVPALLSHKVAITLILIIFLVIGNLRGIRESSKLFGVPTYLFIFSILFMILWGIIKVHFGGYVPKPVYNVPAVSGEVTWFLLLNAFAAGCTALTGIEAVSNGVPSFKEPSQKHAKTVLLLLSLIVLMVFGGISYLATLYHAVPNSKVTVVAQISHQIFGGNIMFYVIQCTTAIILIMASNTAFTGLPLLLAFIAKDGYAPRQFTKRGKRLSYSNGIIVLGVLSSILVIIFKGDTHFLLPLYAVGVFISFTLSQFGMFTRWIRNKGRGWKYRAVINGVGGLLTFITTIIIGVTRFKHGAWIVFILIPALVYIMLKINEHYRKVAKQLKLSVDEMPKKVNFSEQKRYVIVPIDTLNKSFLKALNYARTISKNIIIFHVSIDGESTNKLLKKWDEYDIDIPIVVKKSSYRSVIGPLVKFIESEEYYAGPEDTVTVVIPQFVITKWWGNILHNQTALLIKTILLKRRNIAIVTIPYIIDEC</sequence>
<evidence type="ECO:0000256" key="1">
    <source>
        <dbReference type="ARBA" id="ARBA00004141"/>
    </source>
</evidence>
<dbReference type="Gene3D" id="1.20.1740.10">
    <property type="entry name" value="Amino acid/polyamine transporter I"/>
    <property type="match status" value="1"/>
</dbReference>
<protein>
    <recommendedName>
        <fullName evidence="8">Amino acid permease</fullName>
    </recommendedName>
</protein>
<dbReference type="AlphaFoldDB" id="B9E3G9"/>
<feature type="transmembrane region" description="Helical" evidence="5">
    <location>
        <begin position="414"/>
        <end position="433"/>
    </location>
</feature>
<feature type="transmembrane region" description="Helical" evidence="5">
    <location>
        <begin position="115"/>
        <end position="140"/>
    </location>
</feature>
<feature type="transmembrane region" description="Helical" evidence="5">
    <location>
        <begin position="439"/>
        <end position="457"/>
    </location>
</feature>
<dbReference type="Pfam" id="PF13520">
    <property type="entry name" value="AA_permease_2"/>
    <property type="match status" value="1"/>
</dbReference>